<keyword evidence="2" id="KW-1185">Reference proteome</keyword>
<evidence type="ECO:0000313" key="2">
    <source>
        <dbReference type="Proteomes" id="UP001162162"/>
    </source>
</evidence>
<dbReference type="Proteomes" id="UP001162162">
    <property type="component" value="Unassembled WGS sequence"/>
</dbReference>
<evidence type="ECO:0008006" key="3">
    <source>
        <dbReference type="Google" id="ProtNLM"/>
    </source>
</evidence>
<protein>
    <recommendedName>
        <fullName evidence="3">DNA-directed DNA polymerase</fullName>
    </recommendedName>
</protein>
<gene>
    <name evidence="1" type="ORF">NQ318_014138</name>
</gene>
<sequence length="139" mass="16177">MLKICQVELELLTDMIMFIERGIHGGISQCSNRYGKANNKYMGSEYQPNESSYYLLYLNVNNLYCTAMGCALPKINFKWLIFIILKSNIINIKIYPFLAEHLVPPISKCKIPKLRTTLFNKERYIIHYRNLKHALALGL</sequence>
<dbReference type="AlphaFoldDB" id="A0AAV8XLX6"/>
<dbReference type="PANTHER" id="PTHR31511">
    <property type="entry name" value="PROTEIN CBG23764"/>
    <property type="match status" value="1"/>
</dbReference>
<reference evidence="1" key="1">
    <citation type="journal article" date="2023" name="Insect Mol. Biol.">
        <title>Genome sequencing provides insights into the evolution of gene families encoding plant cell wall-degrading enzymes in longhorned beetles.</title>
        <authorList>
            <person name="Shin N.R."/>
            <person name="Okamura Y."/>
            <person name="Kirsch R."/>
            <person name="Pauchet Y."/>
        </authorList>
    </citation>
    <scope>NUCLEOTIDE SEQUENCE</scope>
    <source>
        <strain evidence="1">AMC_N1</strain>
    </source>
</reference>
<dbReference type="EMBL" id="JAPWTK010000482">
    <property type="protein sequence ID" value="KAJ8939574.1"/>
    <property type="molecule type" value="Genomic_DNA"/>
</dbReference>
<evidence type="ECO:0000313" key="1">
    <source>
        <dbReference type="EMBL" id="KAJ8939574.1"/>
    </source>
</evidence>
<organism evidence="1 2">
    <name type="scientific">Aromia moschata</name>
    <dbReference type="NCBI Taxonomy" id="1265417"/>
    <lineage>
        <taxon>Eukaryota</taxon>
        <taxon>Metazoa</taxon>
        <taxon>Ecdysozoa</taxon>
        <taxon>Arthropoda</taxon>
        <taxon>Hexapoda</taxon>
        <taxon>Insecta</taxon>
        <taxon>Pterygota</taxon>
        <taxon>Neoptera</taxon>
        <taxon>Endopterygota</taxon>
        <taxon>Coleoptera</taxon>
        <taxon>Polyphaga</taxon>
        <taxon>Cucujiformia</taxon>
        <taxon>Chrysomeloidea</taxon>
        <taxon>Cerambycidae</taxon>
        <taxon>Cerambycinae</taxon>
        <taxon>Callichromatini</taxon>
        <taxon>Aromia</taxon>
    </lineage>
</organism>
<comment type="caution">
    <text evidence="1">The sequence shown here is derived from an EMBL/GenBank/DDBJ whole genome shotgun (WGS) entry which is preliminary data.</text>
</comment>
<name>A0AAV8XLX6_9CUCU</name>
<proteinExistence type="predicted"/>
<accession>A0AAV8XLX6</accession>
<dbReference type="PANTHER" id="PTHR31511:SF12">
    <property type="entry name" value="RHO TERMINATION FACTOR N-TERMINAL DOMAIN-CONTAINING PROTEIN"/>
    <property type="match status" value="1"/>
</dbReference>